<dbReference type="PRINTS" id="PR00081">
    <property type="entry name" value="GDHRDH"/>
</dbReference>
<protein>
    <submittedName>
        <fullName evidence="3">SDR family NAD(P)-dependent oxidoreductase</fullName>
    </submittedName>
</protein>
<dbReference type="Proteomes" id="UP001210380">
    <property type="component" value="Unassembled WGS sequence"/>
</dbReference>
<dbReference type="PANTHER" id="PTHR43180:SF33">
    <property type="entry name" value="15-HYDROXYPROSTAGLANDIN DEHYDROGENASE [NAD(+)]-LIKE"/>
    <property type="match status" value="1"/>
</dbReference>
<comment type="similarity">
    <text evidence="1">Belongs to the short-chain dehydrogenases/reductases (SDR) family.</text>
</comment>
<dbReference type="Pfam" id="PF00106">
    <property type="entry name" value="adh_short"/>
    <property type="match status" value="1"/>
</dbReference>
<keyword evidence="4" id="KW-1185">Reference proteome</keyword>
<dbReference type="EMBL" id="JAQGLA010000053">
    <property type="protein sequence ID" value="MDA3628814.1"/>
    <property type="molecule type" value="Genomic_DNA"/>
</dbReference>
<accession>A0ABT4V4E8</accession>
<gene>
    <name evidence="3" type="ORF">OU415_25505</name>
</gene>
<name>A0ABT4V4E8_9PSEU</name>
<evidence type="ECO:0000313" key="4">
    <source>
        <dbReference type="Proteomes" id="UP001210380"/>
    </source>
</evidence>
<keyword evidence="2" id="KW-0560">Oxidoreductase</keyword>
<sequence length="254" mass="25955">MGPERGSALVTGGASGIGRAVAGELVARGHSVVVADVDPCGQRLEDEADVRFVRTDVRDPEQVAAAVAAAEELGPLKFVNLGAGLARPAACPLAVDGATVDLVLGVNVKGTWHGLRESVPALRRAGGGRIVVTASLAGISRWPQDPLYTASKHAVVGLVRALAHDLAAEGIALSALCPGFVDTPLVPDEFREAGFPLLRAENVATAIVDDHAAGGVYVLQPGAPLTRYRAARVPEALAPDGTPAAVPLLRMAGN</sequence>
<dbReference type="RefSeq" id="WP_270951734.1">
    <property type="nucleotide sequence ID" value="NZ_JAQGLA010000053.1"/>
</dbReference>
<comment type="caution">
    <text evidence="3">The sequence shown here is derived from an EMBL/GenBank/DDBJ whole genome shotgun (WGS) entry which is preliminary data.</text>
</comment>
<dbReference type="SUPFAM" id="SSF51735">
    <property type="entry name" value="NAD(P)-binding Rossmann-fold domains"/>
    <property type="match status" value="1"/>
</dbReference>
<evidence type="ECO:0000313" key="3">
    <source>
        <dbReference type="EMBL" id="MDA3628814.1"/>
    </source>
</evidence>
<proteinExistence type="inferred from homology"/>
<dbReference type="PROSITE" id="PS00061">
    <property type="entry name" value="ADH_SHORT"/>
    <property type="match status" value="1"/>
</dbReference>
<dbReference type="Gene3D" id="3.40.50.720">
    <property type="entry name" value="NAD(P)-binding Rossmann-like Domain"/>
    <property type="match status" value="1"/>
</dbReference>
<dbReference type="InterPro" id="IPR036291">
    <property type="entry name" value="NAD(P)-bd_dom_sf"/>
</dbReference>
<dbReference type="InterPro" id="IPR020904">
    <property type="entry name" value="Sc_DH/Rdtase_CS"/>
</dbReference>
<evidence type="ECO:0000256" key="1">
    <source>
        <dbReference type="ARBA" id="ARBA00006484"/>
    </source>
</evidence>
<dbReference type="PANTHER" id="PTHR43180">
    <property type="entry name" value="3-OXOACYL-(ACYL-CARRIER-PROTEIN) REDUCTASE (AFU_ORTHOLOGUE AFUA_6G11210)"/>
    <property type="match status" value="1"/>
</dbReference>
<organism evidence="3 4">
    <name type="scientific">Saccharopolyspora oryzae</name>
    <dbReference type="NCBI Taxonomy" id="2997343"/>
    <lineage>
        <taxon>Bacteria</taxon>
        <taxon>Bacillati</taxon>
        <taxon>Actinomycetota</taxon>
        <taxon>Actinomycetes</taxon>
        <taxon>Pseudonocardiales</taxon>
        <taxon>Pseudonocardiaceae</taxon>
        <taxon>Saccharopolyspora</taxon>
    </lineage>
</organism>
<dbReference type="InterPro" id="IPR002347">
    <property type="entry name" value="SDR_fam"/>
</dbReference>
<reference evidence="3 4" key="1">
    <citation type="submission" date="2022-11" db="EMBL/GenBank/DDBJ databases">
        <title>Draft genome sequence of Saccharopolyspora sp. WRP15-2 isolated from rhizosphere soils of wild rice in Thailand.</title>
        <authorList>
            <person name="Duangmal K."/>
            <person name="Kammanee S."/>
            <person name="Muangham S."/>
        </authorList>
    </citation>
    <scope>NUCLEOTIDE SEQUENCE [LARGE SCALE GENOMIC DNA]</scope>
    <source>
        <strain evidence="3 4">WRP15-2</strain>
    </source>
</reference>
<evidence type="ECO:0000256" key="2">
    <source>
        <dbReference type="ARBA" id="ARBA00023002"/>
    </source>
</evidence>